<protein>
    <submittedName>
        <fullName evidence="2">Uncharacterized protein</fullName>
    </submittedName>
</protein>
<dbReference type="Proteomes" id="UP000199009">
    <property type="component" value="Chromosome I"/>
</dbReference>
<keyword evidence="1" id="KW-0812">Transmembrane</keyword>
<name>A0A1G7ZZY9_9MICO</name>
<accession>A0A1G7ZZY9</accession>
<dbReference type="InterPro" id="IPR014509">
    <property type="entry name" value="YjdF-like"/>
</dbReference>
<keyword evidence="1" id="KW-1133">Transmembrane helix</keyword>
<proteinExistence type="predicted"/>
<evidence type="ECO:0000313" key="3">
    <source>
        <dbReference type="Proteomes" id="UP000199009"/>
    </source>
</evidence>
<feature type="transmembrane region" description="Helical" evidence="1">
    <location>
        <begin position="126"/>
        <end position="145"/>
    </location>
</feature>
<feature type="transmembrane region" description="Helical" evidence="1">
    <location>
        <begin position="165"/>
        <end position="188"/>
    </location>
</feature>
<dbReference type="RefSeq" id="WP_091489834.1">
    <property type="nucleotide sequence ID" value="NZ_LT629692.1"/>
</dbReference>
<feature type="transmembrane region" description="Helical" evidence="1">
    <location>
        <begin position="15"/>
        <end position="34"/>
    </location>
</feature>
<dbReference type="OrthoDB" id="3790530at2"/>
<reference evidence="2 3" key="1">
    <citation type="submission" date="2016-10" db="EMBL/GenBank/DDBJ databases">
        <authorList>
            <person name="de Groot N.N."/>
        </authorList>
    </citation>
    <scope>NUCLEOTIDE SEQUENCE [LARGE SCALE GENOMIC DNA]</scope>
    <source>
        <strain evidence="2 3">DSM 23142</strain>
    </source>
</reference>
<dbReference type="Pfam" id="PF09997">
    <property type="entry name" value="DUF2238"/>
    <property type="match status" value="1"/>
</dbReference>
<dbReference type="STRING" id="370764.SAMN04489810_2225"/>
<evidence type="ECO:0000256" key="1">
    <source>
        <dbReference type="SAM" id="Phobius"/>
    </source>
</evidence>
<dbReference type="EMBL" id="LT629692">
    <property type="protein sequence ID" value="SDH14259.1"/>
    <property type="molecule type" value="Genomic_DNA"/>
</dbReference>
<feature type="transmembrane region" description="Helical" evidence="1">
    <location>
        <begin position="40"/>
        <end position="57"/>
    </location>
</feature>
<organism evidence="2 3">
    <name type="scientific">Microbacterium pygmaeum</name>
    <dbReference type="NCBI Taxonomy" id="370764"/>
    <lineage>
        <taxon>Bacteria</taxon>
        <taxon>Bacillati</taxon>
        <taxon>Actinomycetota</taxon>
        <taxon>Actinomycetes</taxon>
        <taxon>Micrococcales</taxon>
        <taxon>Microbacteriaceae</taxon>
        <taxon>Microbacterium</taxon>
    </lineage>
</organism>
<sequence>MIENFLRRPRSPGDYAADVVRVAGLLSVIAAAVWWTWTDAGILALALPALLLPRFLGTRSWLDILFGIVVLIAAWSNVLDLYTTVVGWDLVVHFVCTGLIAVMGYLLLASGRVVPSGPGERIPPRSAIVLGLALGLAASAVWEMIEWAGFTFISDEIFVTYQDTIGDMVAGGLGGLVGGILLALVPVTRIAQEVPQNRGTHR</sequence>
<dbReference type="AlphaFoldDB" id="A0A1G7ZZY9"/>
<evidence type="ECO:0000313" key="2">
    <source>
        <dbReference type="EMBL" id="SDH14259.1"/>
    </source>
</evidence>
<keyword evidence="1" id="KW-0472">Membrane</keyword>
<gene>
    <name evidence="2" type="ORF">SAMN04489810_2225</name>
</gene>
<keyword evidence="3" id="KW-1185">Reference proteome</keyword>
<feature type="transmembrane region" description="Helical" evidence="1">
    <location>
        <begin position="64"/>
        <end position="85"/>
    </location>
</feature>
<feature type="transmembrane region" description="Helical" evidence="1">
    <location>
        <begin position="91"/>
        <end position="114"/>
    </location>
</feature>